<reference evidence="3 4" key="1">
    <citation type="submission" date="2018-06" db="EMBL/GenBank/DDBJ databases">
        <authorList>
            <consortium name="Pathogen Informatics"/>
            <person name="Doyle S."/>
        </authorList>
    </citation>
    <scope>NUCLEOTIDE SEQUENCE [LARGE SCALE GENOMIC DNA]</scope>
    <source>
        <strain evidence="3 4">NCTC13316</strain>
    </source>
</reference>
<gene>
    <name evidence="3" type="ORF">NCTC13316_00291</name>
</gene>
<sequence length="333" mass="37532">MTIVSEAMSLKEELKALNCKDFAKAIISTTTKQHGENRLLPFRQFGSEQILCIILTDREIAKQVLHYLDQYIPIFLVDVEQKQNINLWKIAQNTIKKGKIIPHKPNDITVEATYHLVNQYFNYKLDEKKILIYGTGNIATKLALRLAEVDTQIALTGRDKTKARQLINALNLILPSYNTHQIKTFSQTEKYDVLISAVSADHVLDYSYLDYLKHNTFVIDVGINNLTPNFIEKAPTRNISIMRLDVRIATPILQAHTQIANFPFFKKTAGNLVLQGVSCVAGGIIGKAGDVVLDTVCQPKHIIGIANGTGGLKKHEEYTDWDKHHLTVIKKTL</sequence>
<dbReference type="OrthoDB" id="2360403at2"/>
<evidence type="ECO:0000313" key="3">
    <source>
        <dbReference type="EMBL" id="STX50224.1"/>
    </source>
</evidence>
<accession>A0A378JGI1</accession>
<dbReference type="EMBL" id="UGOD01000001">
    <property type="protein sequence ID" value="STX50224.1"/>
    <property type="molecule type" value="Genomic_DNA"/>
</dbReference>
<evidence type="ECO:0000313" key="4">
    <source>
        <dbReference type="Proteomes" id="UP000254794"/>
    </source>
</evidence>
<dbReference type="SUPFAM" id="SSF51735">
    <property type="entry name" value="NAD(P)-binding Rossmann-fold domains"/>
    <property type="match status" value="1"/>
</dbReference>
<dbReference type="InterPro" id="IPR006151">
    <property type="entry name" value="Shikm_DH/Glu-tRNA_Rdtase"/>
</dbReference>
<name>A0A378JGI1_9GAMM</name>
<keyword evidence="1" id="KW-0521">NADP</keyword>
<dbReference type="Proteomes" id="UP000254794">
    <property type="component" value="Unassembled WGS sequence"/>
</dbReference>
<feature type="domain" description="Quinate/shikimate 5-dehydrogenase/glutamyl-tRNA reductase" evidence="2">
    <location>
        <begin position="116"/>
        <end position="221"/>
    </location>
</feature>
<evidence type="ECO:0000259" key="2">
    <source>
        <dbReference type="Pfam" id="PF01488"/>
    </source>
</evidence>
<protein>
    <submittedName>
        <fullName evidence="3">Shikimate 5-dehydrogenase</fullName>
    </submittedName>
</protein>
<dbReference type="InterPro" id="IPR036291">
    <property type="entry name" value="NAD(P)-bd_dom_sf"/>
</dbReference>
<dbReference type="Pfam" id="PF01488">
    <property type="entry name" value="Shikimate_DH"/>
    <property type="match status" value="1"/>
</dbReference>
<keyword evidence="4" id="KW-1185">Reference proteome</keyword>
<evidence type="ECO:0000256" key="1">
    <source>
        <dbReference type="ARBA" id="ARBA00022857"/>
    </source>
</evidence>
<organism evidence="3 4">
    <name type="scientific">Legionella busanensis</name>
    <dbReference type="NCBI Taxonomy" id="190655"/>
    <lineage>
        <taxon>Bacteria</taxon>
        <taxon>Pseudomonadati</taxon>
        <taxon>Pseudomonadota</taxon>
        <taxon>Gammaproteobacteria</taxon>
        <taxon>Legionellales</taxon>
        <taxon>Legionellaceae</taxon>
        <taxon>Legionella</taxon>
    </lineage>
</organism>
<proteinExistence type="predicted"/>
<dbReference type="AlphaFoldDB" id="A0A378JGI1"/>
<dbReference type="RefSeq" id="WP_115329846.1">
    <property type="nucleotide sequence ID" value="NZ_CAAAHP010000011.1"/>
</dbReference>
<dbReference type="Gene3D" id="3.40.50.720">
    <property type="entry name" value="NAD(P)-binding Rossmann-like Domain"/>
    <property type="match status" value="1"/>
</dbReference>